<accession>A0A1I0HCJ3</accession>
<dbReference type="AlphaFoldDB" id="A0A1I0HCJ3"/>
<protein>
    <submittedName>
        <fullName evidence="1">Uncharacterized protein</fullName>
    </submittedName>
</protein>
<evidence type="ECO:0000313" key="1">
    <source>
        <dbReference type="EMBL" id="SET81393.1"/>
    </source>
</evidence>
<gene>
    <name evidence="1" type="ORF">SAMN05216313_11578</name>
</gene>
<keyword evidence="2" id="KW-1185">Reference proteome</keyword>
<reference evidence="2" key="1">
    <citation type="submission" date="2016-10" db="EMBL/GenBank/DDBJ databases">
        <authorList>
            <person name="Varghese N."/>
            <person name="Submissions S."/>
        </authorList>
    </citation>
    <scope>NUCLEOTIDE SEQUENCE [LARGE SCALE GENOMIC DNA]</scope>
    <source>
        <strain evidence="2">NLAE-zl-G277</strain>
    </source>
</reference>
<evidence type="ECO:0000313" key="2">
    <source>
        <dbReference type="Proteomes" id="UP000198508"/>
    </source>
</evidence>
<organism evidence="1 2">
    <name type="scientific">Enterocloster lavalensis</name>
    <dbReference type="NCBI Taxonomy" id="460384"/>
    <lineage>
        <taxon>Bacteria</taxon>
        <taxon>Bacillati</taxon>
        <taxon>Bacillota</taxon>
        <taxon>Clostridia</taxon>
        <taxon>Lachnospirales</taxon>
        <taxon>Lachnospiraceae</taxon>
        <taxon>Enterocloster</taxon>
    </lineage>
</organism>
<name>A0A1I0HCJ3_9FIRM</name>
<dbReference type="STRING" id="460384.SAMN05216313_11578"/>
<sequence length="291" mass="33403">MGAEVLKEAQREEKAVGEKLAGGKLREPYCYRVRYVDAGHDCQADICVTKSHRYGYDLRLTLGGYTFVGSNLCDFELEDPSQAEAAAREFCLMKWGGYVAYGDRIMPYAYALQRYSMEVEIPVEAERRENGERVAGMIRFAYRMEACDSSRARSRCYCDDREIYLDDTICTEFSLAVDGHIYKADRPTTYFEQALSQICRKCGREYLLRCCFTCQYSDYSPYGCDDFGSMLCYREHKEVYLTVNDKAGYFDRLEGLDCEIEQETGVCGEFEERTRCEGYRGMVDGIGIIGK</sequence>
<dbReference type="InterPro" id="IPR046271">
    <property type="entry name" value="DUF6304"/>
</dbReference>
<dbReference type="Proteomes" id="UP000198508">
    <property type="component" value="Unassembled WGS sequence"/>
</dbReference>
<proteinExistence type="predicted"/>
<dbReference type="EMBL" id="FOIM01000015">
    <property type="protein sequence ID" value="SET81393.1"/>
    <property type="molecule type" value="Genomic_DNA"/>
</dbReference>
<dbReference type="Pfam" id="PF19822">
    <property type="entry name" value="DUF6304"/>
    <property type="match status" value="1"/>
</dbReference>
<dbReference type="RefSeq" id="WP_092365233.1">
    <property type="nucleotide sequence ID" value="NZ_FOIM01000015.1"/>
</dbReference>